<accession>V4P9L6</accession>
<evidence type="ECO:0000313" key="5">
    <source>
        <dbReference type="EMBL" id="ESQ83779.1"/>
    </source>
</evidence>
<dbReference type="OrthoDB" id="2986852at2"/>
<organism evidence="5 6">
    <name type="scientific">Asticcacaulis benevestitus DSM 16100 = ATCC BAA-896</name>
    <dbReference type="NCBI Taxonomy" id="1121022"/>
    <lineage>
        <taxon>Bacteria</taxon>
        <taxon>Pseudomonadati</taxon>
        <taxon>Pseudomonadota</taxon>
        <taxon>Alphaproteobacteria</taxon>
        <taxon>Caulobacterales</taxon>
        <taxon>Caulobacteraceae</taxon>
        <taxon>Asticcacaulis</taxon>
    </lineage>
</organism>
<evidence type="ECO:0000256" key="2">
    <source>
        <dbReference type="ARBA" id="ARBA00023125"/>
    </source>
</evidence>
<evidence type="ECO:0000259" key="4">
    <source>
        <dbReference type="PROSITE" id="PS50943"/>
    </source>
</evidence>
<keyword evidence="1" id="KW-0805">Transcription regulation</keyword>
<gene>
    <name evidence="5" type="ORF">ABENE_20115</name>
</gene>
<keyword evidence="6" id="KW-1185">Reference proteome</keyword>
<dbReference type="eggNOG" id="COG1396">
    <property type="taxonomic scope" value="Bacteria"/>
</dbReference>
<comment type="caution">
    <text evidence="5">The sequence shown here is derived from an EMBL/GenBank/DDBJ whole genome shotgun (WGS) entry which is preliminary data.</text>
</comment>
<dbReference type="PROSITE" id="PS50943">
    <property type="entry name" value="HTH_CROC1"/>
    <property type="match status" value="1"/>
</dbReference>
<evidence type="ECO:0000256" key="3">
    <source>
        <dbReference type="ARBA" id="ARBA00023163"/>
    </source>
</evidence>
<dbReference type="GO" id="GO:0003700">
    <property type="term" value="F:DNA-binding transcription factor activity"/>
    <property type="evidence" value="ECO:0007669"/>
    <property type="project" value="TreeGrafter"/>
</dbReference>
<dbReference type="AlphaFoldDB" id="V4P9L6"/>
<dbReference type="EMBL" id="AWGB01000068">
    <property type="protein sequence ID" value="ESQ83779.1"/>
    <property type="molecule type" value="Genomic_DNA"/>
</dbReference>
<evidence type="ECO:0000313" key="6">
    <source>
        <dbReference type="Proteomes" id="UP000017837"/>
    </source>
</evidence>
<dbReference type="PANTHER" id="PTHR46797:SF23">
    <property type="entry name" value="HTH-TYPE TRANSCRIPTIONAL REGULATOR SUTR"/>
    <property type="match status" value="1"/>
</dbReference>
<dbReference type="InterPro" id="IPR050807">
    <property type="entry name" value="TransReg_Diox_bact_type"/>
</dbReference>
<dbReference type="PANTHER" id="PTHR46797">
    <property type="entry name" value="HTH-TYPE TRANSCRIPTIONAL REGULATOR"/>
    <property type="match status" value="1"/>
</dbReference>
<dbReference type="SUPFAM" id="SSF47413">
    <property type="entry name" value="lambda repressor-like DNA-binding domains"/>
    <property type="match status" value="1"/>
</dbReference>
<dbReference type="GO" id="GO:0003677">
    <property type="term" value="F:DNA binding"/>
    <property type="evidence" value="ECO:0007669"/>
    <property type="project" value="UniProtKB-KW"/>
</dbReference>
<dbReference type="InterPro" id="IPR001387">
    <property type="entry name" value="Cro/C1-type_HTH"/>
</dbReference>
<dbReference type="Pfam" id="PF01381">
    <property type="entry name" value="HTH_3"/>
    <property type="match status" value="1"/>
</dbReference>
<keyword evidence="2" id="KW-0238">DNA-binding</keyword>
<dbReference type="STRING" id="1121022.GCA_000376105_03999"/>
<dbReference type="SMART" id="SM00530">
    <property type="entry name" value="HTH_XRE"/>
    <property type="match status" value="1"/>
</dbReference>
<feature type="domain" description="HTH cro/C1-type" evidence="4">
    <location>
        <begin position="11"/>
        <end position="66"/>
    </location>
</feature>
<dbReference type="InterPro" id="IPR010982">
    <property type="entry name" value="Lambda_DNA-bd_dom_sf"/>
</dbReference>
<proteinExistence type="predicted"/>
<dbReference type="Gene3D" id="1.10.260.40">
    <property type="entry name" value="lambda repressor-like DNA-binding domains"/>
    <property type="match status" value="1"/>
</dbReference>
<protein>
    <recommendedName>
        <fullName evidence="4">HTH cro/C1-type domain-containing protein</fullName>
    </recommendedName>
</protein>
<dbReference type="PATRIC" id="fig|1121022.4.peg.4121"/>
<reference evidence="5 6" key="1">
    <citation type="journal article" date="2014" name="Nature">
        <title>Sequential evolution of bacterial morphology by co-option of a developmental regulator.</title>
        <authorList>
            <person name="Jiang C."/>
            <person name="Brown P.J."/>
            <person name="Ducret A."/>
            <person name="Brun Y.V."/>
        </authorList>
    </citation>
    <scope>NUCLEOTIDE SEQUENCE [LARGE SCALE GENOMIC DNA]</scope>
    <source>
        <strain evidence="5 6">DSM 16100</strain>
    </source>
</reference>
<evidence type="ECO:0000256" key="1">
    <source>
        <dbReference type="ARBA" id="ARBA00023015"/>
    </source>
</evidence>
<sequence>MDVQALIGWNVNRLREDLGISQTELALRCVIVSQGYISKLETGERNPTAVIQFIIATALNVEVGELFSQSNAPAIYIEGPILIKSKRSKIKSLEVQF</sequence>
<dbReference type="RefSeq" id="WP_018083684.1">
    <property type="nucleotide sequence ID" value="NZ_AQWM01000040.1"/>
</dbReference>
<keyword evidence="3" id="KW-0804">Transcription</keyword>
<name>V4P9L6_9CAUL</name>
<dbReference type="GO" id="GO:0005829">
    <property type="term" value="C:cytosol"/>
    <property type="evidence" value="ECO:0007669"/>
    <property type="project" value="TreeGrafter"/>
</dbReference>
<dbReference type="CDD" id="cd00093">
    <property type="entry name" value="HTH_XRE"/>
    <property type="match status" value="1"/>
</dbReference>
<dbReference type="Proteomes" id="UP000017837">
    <property type="component" value="Unassembled WGS sequence"/>
</dbReference>